<feature type="transmembrane region" description="Helical" evidence="11">
    <location>
        <begin position="154"/>
        <end position="172"/>
    </location>
</feature>
<feature type="transmembrane region" description="Helical" evidence="11">
    <location>
        <begin position="64"/>
        <end position="85"/>
    </location>
</feature>
<evidence type="ECO:0000256" key="4">
    <source>
        <dbReference type="ARBA" id="ARBA00022692"/>
    </source>
</evidence>
<dbReference type="InterPro" id="IPR000133">
    <property type="entry name" value="ER_ret_rcpt"/>
</dbReference>
<dbReference type="GO" id="GO:0016192">
    <property type="term" value="P:vesicle-mediated transport"/>
    <property type="evidence" value="ECO:0007669"/>
    <property type="project" value="UniProtKB-KW"/>
</dbReference>
<dbReference type="PROSITE" id="PS00951">
    <property type="entry name" value="ER_LUMEN_RECEPTOR_1"/>
    <property type="match status" value="1"/>
</dbReference>
<evidence type="ECO:0000313" key="12">
    <source>
        <dbReference type="EMBL" id="KAA6402033.1"/>
    </source>
</evidence>
<evidence type="ECO:0000256" key="3">
    <source>
        <dbReference type="ARBA" id="ARBA00022448"/>
    </source>
</evidence>
<evidence type="ECO:0000256" key="8">
    <source>
        <dbReference type="ARBA" id="ARBA00022989"/>
    </source>
</evidence>
<evidence type="ECO:0000256" key="2">
    <source>
        <dbReference type="ARBA" id="ARBA00010120"/>
    </source>
</evidence>
<evidence type="ECO:0000256" key="11">
    <source>
        <dbReference type="RuleBase" id="RU000634"/>
    </source>
</evidence>
<dbReference type="EMBL" id="SNRW01000295">
    <property type="protein sequence ID" value="KAA6402033.1"/>
    <property type="molecule type" value="Genomic_DNA"/>
</dbReference>
<keyword evidence="3 11" id="KW-0813">Transport</keyword>
<keyword evidence="6" id="KW-0931">ER-Golgi transport</keyword>
<dbReference type="GO" id="GO:0005789">
    <property type="term" value="C:endoplasmic reticulum membrane"/>
    <property type="evidence" value="ECO:0007669"/>
    <property type="project" value="UniProtKB-SubCell"/>
</dbReference>
<evidence type="ECO:0000256" key="6">
    <source>
        <dbReference type="ARBA" id="ARBA00022892"/>
    </source>
</evidence>
<feature type="transmembrane region" description="Helical" evidence="11">
    <location>
        <begin position="122"/>
        <end position="142"/>
    </location>
</feature>
<sequence length="217" mass="25889">MTPFNPFRIAADLCHIASRVLLIHTIHHRQSAEGLSLKTQVLYFIVFVTRYVDLFWNWSILYNIFFKIIYILTTALTCYMIGIKYKGTYKDYQDRFNYLYLIIPAFVLCTIFNNNHKRPFEYMYSFSLFLESVAILPQLVLLQEQESVENITGNYIFMLGFYRVLYIMNWIWRLATEQGYRAWIQWTCGIVQSLLYADFFYLYLKARANGKKLVLPG</sequence>
<evidence type="ECO:0000256" key="5">
    <source>
        <dbReference type="ARBA" id="ARBA00022824"/>
    </source>
</evidence>
<proteinExistence type="inferred from homology"/>
<keyword evidence="10 11" id="KW-0675">Receptor</keyword>
<feature type="transmembrane region" description="Helical" evidence="11">
    <location>
        <begin position="97"/>
        <end position="116"/>
    </location>
</feature>
<feature type="transmembrane region" description="Helical" evidence="11">
    <location>
        <begin position="184"/>
        <end position="204"/>
    </location>
</feature>
<dbReference type="AlphaFoldDB" id="A0A5J4X4Y1"/>
<keyword evidence="8 11" id="KW-1133">Transmembrane helix</keyword>
<comment type="similarity">
    <text evidence="2 11">Belongs to the ERD2 family.</text>
</comment>
<evidence type="ECO:0000313" key="13">
    <source>
        <dbReference type="Proteomes" id="UP000324800"/>
    </source>
</evidence>
<dbReference type="GO" id="GO:0006621">
    <property type="term" value="P:protein retention in ER lumen"/>
    <property type="evidence" value="ECO:0007669"/>
    <property type="project" value="InterPro"/>
</dbReference>
<evidence type="ECO:0000256" key="9">
    <source>
        <dbReference type="ARBA" id="ARBA00023136"/>
    </source>
</evidence>
<protein>
    <recommendedName>
        <fullName evidence="11">ER lumen protein-retaining receptor</fullName>
    </recommendedName>
</protein>
<name>A0A5J4X4Y1_9EUKA</name>
<comment type="caution">
    <text evidence="11">Lacks conserved residue(s) required for the propagation of feature annotation.</text>
</comment>
<dbReference type="PROSITE" id="PS00952">
    <property type="entry name" value="ER_LUMEN_RECEPTOR_2"/>
    <property type="match status" value="1"/>
</dbReference>
<gene>
    <name evidence="12" type="ORF">EZS28_002445</name>
</gene>
<dbReference type="PRINTS" id="PR00660">
    <property type="entry name" value="ERLUMENR"/>
</dbReference>
<keyword evidence="7 11" id="KW-0653">Protein transport</keyword>
<dbReference type="PANTHER" id="PTHR10585">
    <property type="entry name" value="ER LUMEN PROTEIN RETAINING RECEPTOR"/>
    <property type="match status" value="1"/>
</dbReference>
<keyword evidence="4 11" id="KW-0812">Transmembrane</keyword>
<evidence type="ECO:0000256" key="7">
    <source>
        <dbReference type="ARBA" id="ARBA00022927"/>
    </source>
</evidence>
<reference evidence="12 13" key="1">
    <citation type="submission" date="2019-03" db="EMBL/GenBank/DDBJ databases">
        <title>Single cell metagenomics reveals metabolic interactions within the superorganism composed of flagellate Streblomastix strix and complex community of Bacteroidetes bacteria on its surface.</title>
        <authorList>
            <person name="Treitli S.C."/>
            <person name="Kolisko M."/>
            <person name="Husnik F."/>
            <person name="Keeling P."/>
            <person name="Hampl V."/>
        </authorList>
    </citation>
    <scope>NUCLEOTIDE SEQUENCE [LARGE SCALE GENOMIC DNA]</scope>
    <source>
        <strain evidence="12">ST1C</strain>
    </source>
</reference>
<dbReference type="GO" id="GO:0015031">
    <property type="term" value="P:protein transport"/>
    <property type="evidence" value="ECO:0007669"/>
    <property type="project" value="UniProtKB-KW"/>
</dbReference>
<organism evidence="12 13">
    <name type="scientific">Streblomastix strix</name>
    <dbReference type="NCBI Taxonomy" id="222440"/>
    <lineage>
        <taxon>Eukaryota</taxon>
        <taxon>Metamonada</taxon>
        <taxon>Preaxostyla</taxon>
        <taxon>Oxymonadida</taxon>
        <taxon>Streblomastigidae</taxon>
        <taxon>Streblomastix</taxon>
    </lineage>
</organism>
<dbReference type="Pfam" id="PF00810">
    <property type="entry name" value="ER_lumen_recept"/>
    <property type="match status" value="1"/>
</dbReference>
<keyword evidence="9 11" id="KW-0472">Membrane</keyword>
<keyword evidence="5 11" id="KW-0256">Endoplasmic reticulum</keyword>
<comment type="subcellular location">
    <subcellularLocation>
        <location evidence="1 11">Endoplasmic reticulum membrane</location>
        <topology evidence="1 11">Multi-pass membrane protein</topology>
    </subcellularLocation>
</comment>
<evidence type="ECO:0000256" key="10">
    <source>
        <dbReference type="ARBA" id="ARBA00023170"/>
    </source>
</evidence>
<accession>A0A5J4X4Y1</accession>
<dbReference type="Proteomes" id="UP000324800">
    <property type="component" value="Unassembled WGS sequence"/>
</dbReference>
<evidence type="ECO:0000256" key="1">
    <source>
        <dbReference type="ARBA" id="ARBA00004477"/>
    </source>
</evidence>
<dbReference type="GO" id="GO:0046923">
    <property type="term" value="F:ER retention sequence binding"/>
    <property type="evidence" value="ECO:0007669"/>
    <property type="project" value="InterPro"/>
</dbReference>
<dbReference type="OrthoDB" id="7694678at2759"/>
<comment type="caution">
    <text evidence="12">The sequence shown here is derived from an EMBL/GenBank/DDBJ whole genome shotgun (WGS) entry which is preliminary data.</text>
</comment>